<sequence length="51" mass="5538">MSTFFYGLYNVGVFVTRGTKPSRGGTGAASAFSEAAEKLTVLNELLFFQQK</sequence>
<organism evidence="1 2">
    <name type="scientific">Peribacillus frigoritolerans</name>
    <dbReference type="NCBI Taxonomy" id="450367"/>
    <lineage>
        <taxon>Bacteria</taxon>
        <taxon>Bacillati</taxon>
        <taxon>Bacillota</taxon>
        <taxon>Bacilli</taxon>
        <taxon>Bacillales</taxon>
        <taxon>Bacillaceae</taxon>
        <taxon>Peribacillus</taxon>
    </lineage>
</organism>
<evidence type="ECO:0000313" key="1">
    <source>
        <dbReference type="EMBL" id="MDM5282489.1"/>
    </source>
</evidence>
<dbReference type="EMBL" id="JAUCFI010000003">
    <property type="protein sequence ID" value="MDM5282489.1"/>
    <property type="molecule type" value="Genomic_DNA"/>
</dbReference>
<proteinExistence type="predicted"/>
<dbReference type="Proteomes" id="UP001238973">
    <property type="component" value="Unassembled WGS sequence"/>
</dbReference>
<evidence type="ECO:0000313" key="2">
    <source>
        <dbReference type="Proteomes" id="UP001238973"/>
    </source>
</evidence>
<reference evidence="1" key="1">
    <citation type="submission" date="2023-06" db="EMBL/GenBank/DDBJ databases">
        <title>Comparative genomics of Bacillaceae isolates and their secondary metabolite potential.</title>
        <authorList>
            <person name="Song L."/>
            <person name="Nielsen L.J."/>
            <person name="Mohite O."/>
            <person name="Xu X."/>
            <person name="Weber T."/>
            <person name="Kovacs A.T."/>
        </authorList>
    </citation>
    <scope>NUCLEOTIDE SEQUENCE</scope>
    <source>
        <strain evidence="1">G1S1</strain>
    </source>
</reference>
<protein>
    <submittedName>
        <fullName evidence="1">Uncharacterized protein</fullName>
    </submittedName>
</protein>
<dbReference type="AlphaFoldDB" id="A0AAJ1QJ82"/>
<accession>A0AAJ1QJ82</accession>
<name>A0AAJ1QJ82_9BACI</name>
<comment type="caution">
    <text evidence="1">The sequence shown here is derived from an EMBL/GenBank/DDBJ whole genome shotgun (WGS) entry which is preliminary data.</text>
</comment>
<gene>
    <name evidence="1" type="ORF">QUF85_04070</name>
</gene>